<dbReference type="Proteomes" id="UP000046155">
    <property type="component" value="Unassembled WGS sequence"/>
</dbReference>
<proteinExistence type="predicted"/>
<organism evidence="1 2">
    <name type="scientific">Syntrophaceticus schinkii</name>
    <dbReference type="NCBI Taxonomy" id="499207"/>
    <lineage>
        <taxon>Bacteria</taxon>
        <taxon>Bacillati</taxon>
        <taxon>Bacillota</taxon>
        <taxon>Clostridia</taxon>
        <taxon>Thermoanaerobacterales</taxon>
        <taxon>Thermoanaerobacterales Family III. Incertae Sedis</taxon>
        <taxon>Syntrophaceticus</taxon>
    </lineage>
</organism>
<accession>A0A0B7MJW1</accession>
<keyword evidence="2" id="KW-1185">Reference proteome</keyword>
<dbReference type="RefSeq" id="WP_156972328.1">
    <property type="nucleotide sequence ID" value="NZ_CDRZ01000281.1"/>
</dbReference>
<name>A0A0B7MJW1_9FIRM</name>
<protein>
    <submittedName>
        <fullName evidence="1">Uncharacterized protein</fullName>
    </submittedName>
</protein>
<gene>
    <name evidence="1" type="ORF">SSCH_800001</name>
</gene>
<evidence type="ECO:0000313" key="1">
    <source>
        <dbReference type="EMBL" id="CEO90310.1"/>
    </source>
</evidence>
<dbReference type="AlphaFoldDB" id="A0A0B7MJW1"/>
<reference evidence="2" key="1">
    <citation type="submission" date="2015-01" db="EMBL/GenBank/DDBJ databases">
        <authorList>
            <person name="Manzoor Shahid"/>
            <person name="Zubair Saima"/>
        </authorList>
    </citation>
    <scope>NUCLEOTIDE SEQUENCE [LARGE SCALE GENOMIC DNA]</scope>
    <source>
        <strain evidence="2">Sp3</strain>
    </source>
</reference>
<evidence type="ECO:0000313" key="2">
    <source>
        <dbReference type="Proteomes" id="UP000046155"/>
    </source>
</evidence>
<dbReference type="EMBL" id="CDRZ01000281">
    <property type="protein sequence ID" value="CEO90310.1"/>
    <property type="molecule type" value="Genomic_DNA"/>
</dbReference>
<sequence length="53" mass="6173">MLKKQLDREEYIKKGNAYLDSVYTLSLDEDENKMVATWIGSYGDDGDVWINIK</sequence>